<dbReference type="Proteomes" id="UP000247620">
    <property type="component" value="Unassembled WGS sequence"/>
</dbReference>
<evidence type="ECO:0000313" key="1">
    <source>
        <dbReference type="EMBL" id="PYB75946.1"/>
    </source>
</evidence>
<comment type="caution">
    <text evidence="1">The sequence shown here is derived from an EMBL/GenBank/DDBJ whole genome shotgun (WGS) entry which is preliminary data.</text>
</comment>
<gene>
    <name evidence="1" type="ORF">DMX07_22830</name>
</gene>
<evidence type="ECO:0000313" key="2">
    <source>
        <dbReference type="Proteomes" id="UP000247620"/>
    </source>
</evidence>
<protein>
    <submittedName>
        <fullName evidence="1">Uncharacterized protein</fullName>
    </submittedName>
</protein>
<name>A0A2V4ICZ5_9PSED</name>
<sequence length="65" mass="7087">MKIVVSASNRNPACPWQVQLDQHVVSFRNEAEARSFVALLEARLNAPHPLTQAGWPAAAGSALRH</sequence>
<organism evidence="1 2">
    <name type="scientific">Pseudomonas soli</name>
    <dbReference type="NCBI Taxonomy" id="1306993"/>
    <lineage>
        <taxon>Bacteria</taxon>
        <taxon>Pseudomonadati</taxon>
        <taxon>Pseudomonadota</taxon>
        <taxon>Gammaproteobacteria</taxon>
        <taxon>Pseudomonadales</taxon>
        <taxon>Pseudomonadaceae</taxon>
        <taxon>Pseudomonas</taxon>
    </lineage>
</organism>
<dbReference type="EMBL" id="QJRO01000022">
    <property type="protein sequence ID" value="PYB75946.1"/>
    <property type="molecule type" value="Genomic_DNA"/>
</dbReference>
<reference evidence="1 2" key="1">
    <citation type="submission" date="2018-06" db="EMBL/GenBank/DDBJ databases">
        <title>Pseudomonas diversity within urban Lake Michigan freshwaters.</title>
        <authorList>
            <person name="Batrich M."/>
            <person name="Hatzopoulos T."/>
            <person name="Putonti C."/>
        </authorList>
    </citation>
    <scope>NUCLEOTIDE SEQUENCE [LARGE SCALE GENOMIC DNA]</scope>
    <source>
        <strain evidence="1 2">LBp-160603</strain>
    </source>
</reference>
<dbReference type="AlphaFoldDB" id="A0A2V4ICZ5"/>
<proteinExistence type="predicted"/>
<accession>A0A2V4ICZ5</accession>